<evidence type="ECO:0000313" key="2">
    <source>
        <dbReference type="Proteomes" id="UP000789702"/>
    </source>
</evidence>
<keyword evidence="2" id="KW-1185">Reference proteome</keyword>
<comment type="caution">
    <text evidence="1">The sequence shown here is derived from an EMBL/GenBank/DDBJ whole genome shotgun (WGS) entry which is preliminary data.</text>
</comment>
<name>A0ACA9KKA5_9GLOM</name>
<organism evidence="1 2">
    <name type="scientific">Dentiscutata heterogama</name>
    <dbReference type="NCBI Taxonomy" id="1316150"/>
    <lineage>
        <taxon>Eukaryota</taxon>
        <taxon>Fungi</taxon>
        <taxon>Fungi incertae sedis</taxon>
        <taxon>Mucoromycota</taxon>
        <taxon>Glomeromycotina</taxon>
        <taxon>Glomeromycetes</taxon>
        <taxon>Diversisporales</taxon>
        <taxon>Gigasporaceae</taxon>
        <taxon>Dentiscutata</taxon>
    </lineage>
</organism>
<accession>A0ACA9KKA5</accession>
<protein>
    <submittedName>
        <fullName evidence="1">7940_t:CDS:1</fullName>
    </submittedName>
</protein>
<sequence length="314" mass="33239">MHFKSSLGLNGLEVSSSVIKYQDGNKEVKFISGVVSVGVEIGDNIGKAGFEAKLDVINLEVNSLGLKTYLGVNTSTGVSFSSDNIETNLAGCGIKIGKVVGITTPIGGISLDIGNLIKTSMTILDRNVKTNIASGGIMDKMSGKEMNIGEQLFIIVETGALISNGDVLTSTKDGKEICINTLTGGELINIDNAIAEATCNNESFKTNITDLGIKVGEKIVANMNIGEKIVDNMNIGEKIVDNMNIGEKIVANMNIGGITLLSNIKDLINTSTSVECSNESIMTNIESCYTKVKKEISANTPIDGILNKIRNLIK</sequence>
<reference evidence="1" key="1">
    <citation type="submission" date="2021-06" db="EMBL/GenBank/DDBJ databases">
        <authorList>
            <person name="Kallberg Y."/>
            <person name="Tangrot J."/>
            <person name="Rosling A."/>
        </authorList>
    </citation>
    <scope>NUCLEOTIDE SEQUENCE</scope>
    <source>
        <strain evidence="1">IL203A</strain>
    </source>
</reference>
<evidence type="ECO:0000313" key="1">
    <source>
        <dbReference type="EMBL" id="CAG8478583.1"/>
    </source>
</evidence>
<proteinExistence type="predicted"/>
<dbReference type="Proteomes" id="UP000789702">
    <property type="component" value="Unassembled WGS sequence"/>
</dbReference>
<dbReference type="EMBL" id="CAJVPU010001358">
    <property type="protein sequence ID" value="CAG8478583.1"/>
    <property type="molecule type" value="Genomic_DNA"/>
</dbReference>
<gene>
    <name evidence="1" type="ORF">DHETER_LOCUS2030</name>
</gene>